<dbReference type="Proteomes" id="UP001431693">
    <property type="component" value="Unassembled WGS sequence"/>
</dbReference>
<dbReference type="SUPFAM" id="SSF51556">
    <property type="entry name" value="Metallo-dependent hydrolases"/>
    <property type="match status" value="1"/>
</dbReference>
<name>A0ABT6ZK43_9ACTN</name>
<dbReference type="PROSITE" id="PS01090">
    <property type="entry name" value="TATD_2"/>
    <property type="match status" value="1"/>
</dbReference>
<keyword evidence="3" id="KW-1185">Reference proteome</keyword>
<dbReference type="RefSeq" id="WP_283714056.1">
    <property type="nucleotide sequence ID" value="NZ_JASJEW010000010.1"/>
</dbReference>
<dbReference type="GO" id="GO:0016787">
    <property type="term" value="F:hydrolase activity"/>
    <property type="evidence" value="ECO:0007669"/>
    <property type="project" value="UniProtKB-KW"/>
</dbReference>
<dbReference type="InterPro" id="IPR018228">
    <property type="entry name" value="DNase_TatD-rel_CS"/>
</dbReference>
<dbReference type="PANTHER" id="PTHR46124:SF2">
    <property type="entry name" value="D-AMINOACYL-TRNA DEACYLASE"/>
    <property type="match status" value="1"/>
</dbReference>
<dbReference type="InterPro" id="IPR001130">
    <property type="entry name" value="TatD-like"/>
</dbReference>
<evidence type="ECO:0000313" key="3">
    <source>
        <dbReference type="Proteomes" id="UP001431693"/>
    </source>
</evidence>
<accession>A0ABT6ZK43</accession>
<evidence type="ECO:0000256" key="1">
    <source>
        <dbReference type="ARBA" id="ARBA00022801"/>
    </source>
</evidence>
<protein>
    <submittedName>
        <fullName evidence="2">TatD family hydrolase</fullName>
    </submittedName>
</protein>
<dbReference type="EMBL" id="JASJEX010000002">
    <property type="protein sequence ID" value="MDJ1129409.1"/>
    <property type="molecule type" value="Genomic_DNA"/>
</dbReference>
<evidence type="ECO:0000313" key="2">
    <source>
        <dbReference type="EMBL" id="MDJ1129409.1"/>
    </source>
</evidence>
<comment type="caution">
    <text evidence="2">The sequence shown here is derived from an EMBL/GenBank/DDBJ whole genome shotgun (WGS) entry which is preliminary data.</text>
</comment>
<reference evidence="2" key="1">
    <citation type="submission" date="2023-05" db="EMBL/GenBank/DDBJ databases">
        <title>[olsenella] sp. nov., isolated from a pig farm feces dump.</title>
        <authorList>
            <person name="Chang Y.-H."/>
        </authorList>
    </citation>
    <scope>NUCLEOTIDE SEQUENCE</scope>
    <source>
        <strain evidence="2">YH-ols2217</strain>
    </source>
</reference>
<dbReference type="PIRSF" id="PIRSF005902">
    <property type="entry name" value="DNase_TatD"/>
    <property type="match status" value="1"/>
</dbReference>
<sequence length="326" mass="34768">MPALLDTLAQGELFHTKKGRPVACPRALAPIADTHGHLTVFRQHDPALAIARAALAGVRLMAVPLDPTEDAKDPAASAEQMDAWVREAREALAVAADAGVEPPAFSDVPPLVDNVWTLAGVHPYGAGDLLADPSRWDALLAFLEQPRCLGIGEIGLDYHCDVPREVQIEAFRRQLALAVERDLPVELHLRDADDDPAALAHADALAVMDETGLPAAGVDLHCFTSGPAVLRPFAERGCFIAFGGAMTFKNSEDIRDAMLSCPVGQLLSETDSPYLAPMPLRGQECEPAMVALTVAAMEELRADAGLDEPRATAAALWANANRFLGR</sequence>
<organism evidence="2 3">
    <name type="scientific">Kribbibacterium absianum</name>
    <dbReference type="NCBI Taxonomy" id="3044210"/>
    <lineage>
        <taxon>Bacteria</taxon>
        <taxon>Bacillati</taxon>
        <taxon>Actinomycetota</taxon>
        <taxon>Coriobacteriia</taxon>
        <taxon>Coriobacteriales</taxon>
        <taxon>Kribbibacteriaceae</taxon>
        <taxon>Kribbibacterium</taxon>
    </lineage>
</organism>
<dbReference type="InterPro" id="IPR032466">
    <property type="entry name" value="Metal_Hydrolase"/>
</dbReference>
<gene>
    <name evidence="2" type="ORF">QJ043_04865</name>
</gene>
<keyword evidence="1 2" id="KW-0378">Hydrolase</keyword>
<dbReference type="CDD" id="cd01310">
    <property type="entry name" value="TatD_DNAse"/>
    <property type="match status" value="1"/>
</dbReference>
<dbReference type="Pfam" id="PF01026">
    <property type="entry name" value="TatD_DNase"/>
    <property type="match status" value="1"/>
</dbReference>
<dbReference type="Gene3D" id="3.20.20.140">
    <property type="entry name" value="Metal-dependent hydrolases"/>
    <property type="match status" value="1"/>
</dbReference>
<proteinExistence type="predicted"/>
<dbReference type="PANTHER" id="PTHR46124">
    <property type="entry name" value="D-AMINOACYL-TRNA DEACYLASE"/>
    <property type="match status" value="1"/>
</dbReference>